<evidence type="ECO:0000313" key="3">
    <source>
        <dbReference type="Proteomes" id="UP001057134"/>
    </source>
</evidence>
<dbReference type="InterPro" id="IPR050764">
    <property type="entry name" value="CbbQ/NirQ/NorQ/GpvN"/>
</dbReference>
<reference evidence="2" key="2">
    <citation type="journal article" date="2021" name="J Anim Sci Technol">
        <title>Complete genome sequence of Paenibacillus konkukensis sp. nov. SK3146 as a potential probiotic strain.</title>
        <authorList>
            <person name="Jung H.I."/>
            <person name="Park S."/>
            <person name="Niu K.M."/>
            <person name="Lee S.W."/>
            <person name="Kothari D."/>
            <person name="Yi K.J."/>
            <person name="Kim S.K."/>
        </authorList>
    </citation>
    <scope>NUCLEOTIDE SEQUENCE</scope>
    <source>
        <strain evidence="2">SK3146</strain>
    </source>
</reference>
<dbReference type="InterPro" id="IPR027417">
    <property type="entry name" value="P-loop_NTPase"/>
</dbReference>
<dbReference type="RefSeq" id="WP_249863827.1">
    <property type="nucleotide sequence ID" value="NZ_CP027059.1"/>
</dbReference>
<sequence length="301" mass="33317">MIVTDRWSDSKLPAPLLKQILEKREFLRHSLDAESLALIGEDAYQSPDDHVLEDAIVALALGKNVLLKGPTGSGKTRLAETLSYLFGYPLHSVNCSVDLDAEGLIGFKTLEVLQGQSQVKFVDGPIVKAMTRGHWLYIDEVNMAKPETLPLINGVLDHRRTITNPFTGEVIRAKEGFRVIAAVNIGYVGTVPMNEALKNRFVVVDVPYLAGDKLLQLLKERSHLSADDQLRRFVRLAAELQEQIRSGQLSDEAASVRALLDACDLAAYMAPLRAVRRAIADKLDDEREQALVNNLAETYFG</sequence>
<keyword evidence="3" id="KW-1185">Reference proteome</keyword>
<dbReference type="PANTHER" id="PTHR42759:SF1">
    <property type="entry name" value="MAGNESIUM-CHELATASE SUBUNIT CHLD"/>
    <property type="match status" value="1"/>
</dbReference>
<organism evidence="2 3">
    <name type="scientific">Paenibacillus konkukensis</name>
    <dbReference type="NCBI Taxonomy" id="2020716"/>
    <lineage>
        <taxon>Bacteria</taxon>
        <taxon>Bacillati</taxon>
        <taxon>Bacillota</taxon>
        <taxon>Bacilli</taxon>
        <taxon>Bacillales</taxon>
        <taxon>Paenibacillaceae</taxon>
        <taxon>Paenibacillus</taxon>
    </lineage>
</organism>
<evidence type="ECO:0000313" key="2">
    <source>
        <dbReference type="EMBL" id="UQZ81598.1"/>
    </source>
</evidence>
<dbReference type="EMBL" id="CP027059">
    <property type="protein sequence ID" value="UQZ81598.1"/>
    <property type="molecule type" value="Genomic_DNA"/>
</dbReference>
<dbReference type="InterPro" id="IPR011704">
    <property type="entry name" value="ATPase_dyneun-rel_AAA"/>
</dbReference>
<reference evidence="2" key="1">
    <citation type="submission" date="2018-02" db="EMBL/GenBank/DDBJ databases">
        <authorList>
            <person name="Kim S.-K."/>
            <person name="Jung H.-I."/>
            <person name="Lee S.-W."/>
        </authorList>
    </citation>
    <scope>NUCLEOTIDE SEQUENCE</scope>
    <source>
        <strain evidence="2">SK3146</strain>
    </source>
</reference>
<protein>
    <submittedName>
        <fullName evidence="2">Denitrification regulatory protein NirQ</fullName>
    </submittedName>
</protein>
<dbReference type="PANTHER" id="PTHR42759">
    <property type="entry name" value="MOXR FAMILY PROTEIN"/>
    <property type="match status" value="1"/>
</dbReference>
<dbReference type="SMART" id="SM00382">
    <property type="entry name" value="AAA"/>
    <property type="match status" value="1"/>
</dbReference>
<feature type="domain" description="AAA+ ATPase" evidence="1">
    <location>
        <begin position="61"/>
        <end position="207"/>
    </location>
</feature>
<dbReference type="Pfam" id="PF07728">
    <property type="entry name" value="AAA_5"/>
    <property type="match status" value="1"/>
</dbReference>
<dbReference type="Gene3D" id="3.40.50.300">
    <property type="entry name" value="P-loop containing nucleotide triphosphate hydrolases"/>
    <property type="match status" value="1"/>
</dbReference>
<proteinExistence type="predicted"/>
<evidence type="ECO:0000259" key="1">
    <source>
        <dbReference type="SMART" id="SM00382"/>
    </source>
</evidence>
<dbReference type="SUPFAM" id="SSF52540">
    <property type="entry name" value="P-loop containing nucleoside triphosphate hydrolases"/>
    <property type="match status" value="1"/>
</dbReference>
<accession>A0ABY4RJ63</accession>
<name>A0ABY4RJ63_9BACL</name>
<dbReference type="InterPro" id="IPR003593">
    <property type="entry name" value="AAA+_ATPase"/>
</dbReference>
<dbReference type="Proteomes" id="UP001057134">
    <property type="component" value="Chromosome"/>
</dbReference>
<dbReference type="CDD" id="cd00009">
    <property type="entry name" value="AAA"/>
    <property type="match status" value="1"/>
</dbReference>
<gene>
    <name evidence="2" type="primary">nirQ</name>
    <name evidence="2" type="ORF">SK3146_00754</name>
</gene>